<evidence type="ECO:0000256" key="2">
    <source>
        <dbReference type="ARBA" id="ARBA00005568"/>
    </source>
</evidence>
<dbReference type="Pfam" id="PF03328">
    <property type="entry name" value="HpcH_HpaI"/>
    <property type="match status" value="1"/>
</dbReference>
<accession>S3HCX1</accession>
<name>S3HCX1_9HYPH</name>
<evidence type="ECO:0000313" key="9">
    <source>
        <dbReference type="Proteomes" id="UP000014411"/>
    </source>
</evidence>
<dbReference type="SUPFAM" id="SSF51621">
    <property type="entry name" value="Phosphoenolpyruvate/pyruvate domain"/>
    <property type="match status" value="1"/>
</dbReference>
<keyword evidence="8" id="KW-0456">Lyase</keyword>
<keyword evidence="4 6" id="KW-0460">Magnesium</keyword>
<comment type="similarity">
    <text evidence="2">Belongs to the HpcH/HpaI aldolase family.</text>
</comment>
<dbReference type="PIRSF" id="PIRSF015582">
    <property type="entry name" value="Cit_lyase_B"/>
    <property type="match status" value="1"/>
</dbReference>
<gene>
    <name evidence="8" type="ORF">RGCCGE502_24110</name>
</gene>
<comment type="caution">
    <text evidence="8">The sequence shown here is derived from an EMBL/GenBank/DDBJ whole genome shotgun (WGS) entry which is preliminary data.</text>
</comment>
<dbReference type="InterPro" id="IPR040186">
    <property type="entry name" value="Citramalyl-CoA_lyase"/>
</dbReference>
<dbReference type="STRING" id="990285.RGCCGE502_24110"/>
<dbReference type="Proteomes" id="UP000014411">
    <property type="component" value="Unassembled WGS sequence"/>
</dbReference>
<comment type="cofactor">
    <cofactor evidence="1">
        <name>Mg(2+)</name>
        <dbReference type="ChEBI" id="CHEBI:18420"/>
    </cofactor>
</comment>
<dbReference type="InterPro" id="IPR040442">
    <property type="entry name" value="Pyrv_kinase-like_dom_sf"/>
</dbReference>
<evidence type="ECO:0000256" key="5">
    <source>
        <dbReference type="PIRSR" id="PIRSR015582-1"/>
    </source>
</evidence>
<dbReference type="EMBL" id="AEYE02000029">
    <property type="protein sequence ID" value="EPE95990.1"/>
    <property type="molecule type" value="Genomic_DNA"/>
</dbReference>
<evidence type="ECO:0000256" key="6">
    <source>
        <dbReference type="PIRSR" id="PIRSR015582-2"/>
    </source>
</evidence>
<dbReference type="HOGENOM" id="CLU_044864_0_1_5"/>
<evidence type="ECO:0000259" key="7">
    <source>
        <dbReference type="Pfam" id="PF03328"/>
    </source>
</evidence>
<proteinExistence type="inferred from homology"/>
<evidence type="ECO:0000313" key="8">
    <source>
        <dbReference type="EMBL" id="EPE95990.1"/>
    </source>
</evidence>
<evidence type="ECO:0000256" key="3">
    <source>
        <dbReference type="ARBA" id="ARBA00022723"/>
    </source>
</evidence>
<evidence type="ECO:0000256" key="1">
    <source>
        <dbReference type="ARBA" id="ARBA00001946"/>
    </source>
</evidence>
<feature type="binding site" evidence="5">
    <location>
        <position position="113"/>
    </location>
    <ligand>
        <name>substrate</name>
    </ligand>
</feature>
<dbReference type="GO" id="GO:0046872">
    <property type="term" value="F:metal ion binding"/>
    <property type="evidence" value="ECO:0007669"/>
    <property type="project" value="UniProtKB-KW"/>
</dbReference>
<keyword evidence="9" id="KW-1185">Reference proteome</keyword>
<dbReference type="eggNOG" id="COG2301">
    <property type="taxonomic scope" value="Bacteria"/>
</dbReference>
<organism evidence="8 9">
    <name type="scientific">Rhizobium grahamii CCGE 502</name>
    <dbReference type="NCBI Taxonomy" id="990285"/>
    <lineage>
        <taxon>Bacteria</taxon>
        <taxon>Pseudomonadati</taxon>
        <taxon>Pseudomonadota</taxon>
        <taxon>Alphaproteobacteria</taxon>
        <taxon>Hyphomicrobiales</taxon>
        <taxon>Rhizobiaceae</taxon>
        <taxon>Rhizobium/Agrobacterium group</taxon>
        <taxon>Rhizobium</taxon>
    </lineage>
</organism>
<feature type="domain" description="HpcH/HpaI aldolase/citrate lyase" evidence="7">
    <location>
        <begin position="52"/>
        <end position="270"/>
    </location>
</feature>
<protein>
    <submittedName>
        <fullName evidence="8">Citrate (Pro-3S)-lyase</fullName>
    </submittedName>
</protein>
<dbReference type="InterPro" id="IPR005000">
    <property type="entry name" value="Aldolase/citrate-lyase_domain"/>
</dbReference>
<dbReference type="InterPro" id="IPR011206">
    <property type="entry name" value="Citrate_lyase_beta/mcl1/mcl2"/>
</dbReference>
<dbReference type="PANTHER" id="PTHR11105:SF0">
    <property type="entry name" value="CITRAMALYL-COA LYASE, MITOCHONDRIAL"/>
    <property type="match status" value="1"/>
</dbReference>
<feature type="binding site" evidence="6">
    <location>
        <position position="202"/>
    </location>
    <ligand>
        <name>Mg(2+)</name>
        <dbReference type="ChEBI" id="CHEBI:18420"/>
    </ligand>
</feature>
<dbReference type="PANTHER" id="PTHR11105">
    <property type="entry name" value="CITRATE LYASE SUBUNIT BETA-RELATED"/>
    <property type="match status" value="1"/>
</dbReference>
<keyword evidence="3 6" id="KW-0479">Metal-binding</keyword>
<reference evidence="8 9" key="1">
    <citation type="journal article" date="2012" name="J. Bacteriol.">
        <title>Genome sequence of Rhizobium grahamii CCGE502, a broad-host-range symbiont with low nodulation competitiveness in Phaseolus vulgaris.</title>
        <authorList>
            <person name="Althabegoiti M.J."/>
            <person name="Lozano L."/>
            <person name="Torres-Tejerizo G."/>
            <person name="Ormeno-Orrillo E."/>
            <person name="Rogel M.A."/>
            <person name="Gonzalez V."/>
            <person name="Martinez-Romero E."/>
        </authorList>
    </citation>
    <scope>NUCLEOTIDE SEQUENCE [LARGE SCALE GENOMIC DNA]</scope>
    <source>
        <strain evidence="8 9">CCGE 502</strain>
    </source>
</reference>
<dbReference type="GO" id="GO:0047777">
    <property type="term" value="F:(S)-citramalyl-CoA lyase activity"/>
    <property type="evidence" value="ECO:0007669"/>
    <property type="project" value="TreeGrafter"/>
</dbReference>
<dbReference type="AlphaFoldDB" id="S3HCX1"/>
<feature type="binding site" evidence="5">
    <location>
        <position position="171"/>
    </location>
    <ligand>
        <name>substrate</name>
    </ligand>
</feature>
<evidence type="ECO:0000256" key="4">
    <source>
        <dbReference type="ARBA" id="ARBA00022842"/>
    </source>
</evidence>
<dbReference type="InterPro" id="IPR015813">
    <property type="entry name" value="Pyrv/PenolPyrv_kinase-like_dom"/>
</dbReference>
<dbReference type="Gene3D" id="3.20.20.60">
    <property type="entry name" value="Phosphoenolpyruvate-binding domains"/>
    <property type="match status" value="1"/>
</dbReference>
<feature type="binding site" evidence="6">
    <location>
        <position position="171"/>
    </location>
    <ligand>
        <name>Mg(2+)</name>
        <dbReference type="ChEBI" id="CHEBI:18420"/>
    </ligand>
</feature>
<sequence>MVLDLSSERNVVLLFFLCKVSMAFCCLATHHKAWHTFVMTRNSPTRSLNLRRSVLSVPAINARALEKTHALDCDAVIFDLEDSVAPERKAEARDNLKTFFSGAPLVNKERIIRINALDSTFGNTDMELVLALEPDAVLLPKVDEPQDVMSVSDRLADADAPESLRIWAMIETPRGILNAAAIAEAGRTPGSRLDCFVVGLNDLRKETGVLPQPGRTYLVPWLMQVVLAVRAYGLDAIDSVFNDFKDADAFDAECAHARAMGFDGKMLIHPAQIEAANRHFGPDEAAIAEAEAIITAFADPATNGLNVINANGRMIERLHLVQAESLVHKARLIAERQTAK</sequence>
<dbReference type="GO" id="GO:0106064">
    <property type="term" value="P:regulation of cobalamin metabolic process"/>
    <property type="evidence" value="ECO:0007669"/>
    <property type="project" value="TreeGrafter"/>
</dbReference>